<evidence type="ECO:0000313" key="1">
    <source>
        <dbReference type="EMBL" id="KAK4724741.1"/>
    </source>
</evidence>
<name>A0AAV9LGG6_9SOLN</name>
<evidence type="ECO:0008006" key="3">
    <source>
        <dbReference type="Google" id="ProtNLM"/>
    </source>
</evidence>
<organism evidence="1 2">
    <name type="scientific">Solanum pinnatisectum</name>
    <name type="common">tansyleaf nightshade</name>
    <dbReference type="NCBI Taxonomy" id="50273"/>
    <lineage>
        <taxon>Eukaryota</taxon>
        <taxon>Viridiplantae</taxon>
        <taxon>Streptophyta</taxon>
        <taxon>Embryophyta</taxon>
        <taxon>Tracheophyta</taxon>
        <taxon>Spermatophyta</taxon>
        <taxon>Magnoliopsida</taxon>
        <taxon>eudicotyledons</taxon>
        <taxon>Gunneridae</taxon>
        <taxon>Pentapetalae</taxon>
        <taxon>asterids</taxon>
        <taxon>lamiids</taxon>
        <taxon>Solanales</taxon>
        <taxon>Solanaceae</taxon>
        <taxon>Solanoideae</taxon>
        <taxon>Solaneae</taxon>
        <taxon>Solanum</taxon>
    </lineage>
</organism>
<proteinExistence type="predicted"/>
<accession>A0AAV9LGG6</accession>
<comment type="caution">
    <text evidence="1">The sequence shown here is derived from an EMBL/GenBank/DDBJ whole genome shotgun (WGS) entry which is preliminary data.</text>
</comment>
<dbReference type="Proteomes" id="UP001311915">
    <property type="component" value="Unassembled WGS sequence"/>
</dbReference>
<dbReference type="PANTHER" id="PTHR34355:SF1">
    <property type="entry name" value="JOSEPHIN-LIKE PROTEIN"/>
    <property type="match status" value="1"/>
</dbReference>
<sequence length="123" mass="13671">MSKRVMNIRHNKSTKLFSTNKKPTSSSIWSTFQSSSSSSGFSPVSFLKDIGTKVGSALNFFSKSNYTKRNNSRKVVSSTSLARSSSYHLQTFDSQRVEAIEDCIHFLNLNSSSNSLQRSNSIS</sequence>
<dbReference type="EMBL" id="JAWPEI010000006">
    <property type="protein sequence ID" value="KAK4724741.1"/>
    <property type="molecule type" value="Genomic_DNA"/>
</dbReference>
<protein>
    <recommendedName>
        <fullName evidence="3">Josephin-like protein</fullName>
    </recommendedName>
</protein>
<evidence type="ECO:0000313" key="2">
    <source>
        <dbReference type="Proteomes" id="UP001311915"/>
    </source>
</evidence>
<reference evidence="1 2" key="1">
    <citation type="submission" date="2023-10" db="EMBL/GenBank/DDBJ databases">
        <title>Genome-Wide Identification Analysis in wild type Solanum Pinnatisectum Reveals Some Genes Defensing Phytophthora Infestans.</title>
        <authorList>
            <person name="Sun C."/>
        </authorList>
    </citation>
    <scope>NUCLEOTIDE SEQUENCE [LARGE SCALE GENOMIC DNA]</scope>
    <source>
        <strain evidence="1">LQN</strain>
        <tissue evidence="1">Leaf</tissue>
    </source>
</reference>
<gene>
    <name evidence="1" type="ORF">R3W88_027520</name>
</gene>
<keyword evidence="2" id="KW-1185">Reference proteome</keyword>
<dbReference type="PANTHER" id="PTHR34355">
    <property type="entry name" value="JOSEPHIN-LIKE PROTEIN"/>
    <property type="match status" value="1"/>
</dbReference>
<dbReference type="AlphaFoldDB" id="A0AAV9LGG6"/>